<evidence type="ECO:0000256" key="5">
    <source>
        <dbReference type="ARBA" id="ARBA00023288"/>
    </source>
</evidence>
<dbReference type="PANTHER" id="PTHR34296:SF2">
    <property type="entry name" value="ABC TRANSPORTER GUANOSINE-BINDING PROTEIN NUPN"/>
    <property type="match status" value="1"/>
</dbReference>
<sequence>MRKALVLTTTAALAFGLAACSNGQNGSEPASLDKACLVTNQAGPKDKGLNEASVNGLEAVRTDKKAPKTQVYETKNASEYQEKLQKAVSDKCSVIVAVGAQMAESVAKVAKEHEDARFALVDAKPIVDGKAVELDNVRPILFDTAQGTFVAGYLAAGTTTTGIVGTYVGRRTELTEAAASGLAEGIDHYNNAKGTSVALEGWDADGKSVFAVGDFANKDKAGQLTKALLDKKAGVIVPIAGVASEGTLSKIGNNQDLGLIWVGADGAKVFKDQKDHFVTSILKRVDRGVQAVVEGASSSSDSNAWIGTLENGGIQLASYGSYDSKLTPQLKDEVEELVSQLKSGQVKVQSSLAQED</sequence>
<reference evidence="7" key="1">
    <citation type="submission" date="2023-01" db="EMBL/GenBank/DDBJ databases">
        <title>Comparative Genomic Analysis of the Clinically-Derived Winkia Strain NY0527 Provides Evidence into the Taxonomic Reassignment of Winkia neuii and Characterizes Their Virulence Traits.</title>
        <authorList>
            <person name="Cai X."/>
            <person name="Peng Y."/>
            <person name="Li M."/>
            <person name="Qiu Y."/>
            <person name="Wang Y."/>
            <person name="Xu L."/>
            <person name="Hou Q."/>
        </authorList>
    </citation>
    <scope>NUCLEOTIDE SEQUENCE</scope>
    <source>
        <strain evidence="7">NY0527</strain>
    </source>
</reference>
<evidence type="ECO:0000256" key="1">
    <source>
        <dbReference type="ARBA" id="ARBA00004236"/>
    </source>
</evidence>
<feature type="domain" description="ABC transporter substrate-binding protein PnrA-like" evidence="6">
    <location>
        <begin position="41"/>
        <end position="336"/>
    </location>
</feature>
<dbReference type="GO" id="GO:0005886">
    <property type="term" value="C:plasma membrane"/>
    <property type="evidence" value="ECO:0007669"/>
    <property type="project" value="UniProtKB-SubCell"/>
</dbReference>
<evidence type="ECO:0000313" key="7">
    <source>
        <dbReference type="EMBL" id="WCE46689.1"/>
    </source>
</evidence>
<accession>A0AB38XR98</accession>
<dbReference type="RefSeq" id="WP_004805892.1">
    <property type="nucleotide sequence ID" value="NZ_CP116394.1"/>
</dbReference>
<evidence type="ECO:0000256" key="2">
    <source>
        <dbReference type="ARBA" id="ARBA00022475"/>
    </source>
</evidence>
<evidence type="ECO:0000256" key="4">
    <source>
        <dbReference type="ARBA" id="ARBA00023136"/>
    </source>
</evidence>
<evidence type="ECO:0000256" key="3">
    <source>
        <dbReference type="ARBA" id="ARBA00022729"/>
    </source>
</evidence>
<protein>
    <submittedName>
        <fullName evidence="7">BMP family ABC transporter substrate-binding protein</fullName>
    </submittedName>
</protein>
<dbReference type="PANTHER" id="PTHR34296">
    <property type="entry name" value="TRANSCRIPTIONAL ACTIVATOR PROTEIN MED"/>
    <property type="match status" value="1"/>
</dbReference>
<dbReference type="PROSITE" id="PS51257">
    <property type="entry name" value="PROKAR_LIPOPROTEIN"/>
    <property type="match status" value="1"/>
</dbReference>
<evidence type="ECO:0000259" key="6">
    <source>
        <dbReference type="Pfam" id="PF02608"/>
    </source>
</evidence>
<dbReference type="Pfam" id="PF02608">
    <property type="entry name" value="Bmp"/>
    <property type="match status" value="1"/>
</dbReference>
<dbReference type="Proteomes" id="UP001211044">
    <property type="component" value="Chromosome"/>
</dbReference>
<keyword evidence="2" id="KW-1003">Cell membrane</keyword>
<dbReference type="AlphaFoldDB" id="A0AB38XR98"/>
<dbReference type="InterPro" id="IPR050957">
    <property type="entry name" value="BMP_lipoprotein"/>
</dbReference>
<gene>
    <name evidence="7" type="ORF">PIG85_03325</name>
</gene>
<keyword evidence="3" id="KW-0732">Signal</keyword>
<dbReference type="KEGG" id="wne:PIG85_03325"/>
<organism evidence="7 8">
    <name type="scientific">Winkia neuii subsp. anitrata</name>
    <dbReference type="NCBI Taxonomy" id="29318"/>
    <lineage>
        <taxon>Bacteria</taxon>
        <taxon>Bacillati</taxon>
        <taxon>Actinomycetota</taxon>
        <taxon>Actinomycetes</taxon>
        <taxon>Actinomycetales</taxon>
        <taxon>Actinomycetaceae</taxon>
        <taxon>Winkia</taxon>
    </lineage>
</organism>
<evidence type="ECO:0000313" key="8">
    <source>
        <dbReference type="Proteomes" id="UP001211044"/>
    </source>
</evidence>
<dbReference type="CDD" id="cd06354">
    <property type="entry name" value="PBP1_PrnA-like"/>
    <property type="match status" value="1"/>
</dbReference>
<dbReference type="Gene3D" id="3.40.50.2300">
    <property type="match status" value="2"/>
</dbReference>
<keyword evidence="4" id="KW-0472">Membrane</keyword>
<dbReference type="InterPro" id="IPR003760">
    <property type="entry name" value="PnrA-like"/>
</dbReference>
<proteinExistence type="predicted"/>
<comment type="subcellular location">
    <subcellularLocation>
        <location evidence="1">Cell membrane</location>
    </subcellularLocation>
</comment>
<name>A0AB38XR98_9ACTO</name>
<keyword evidence="5" id="KW-0449">Lipoprotein</keyword>
<dbReference type="EMBL" id="CP116394">
    <property type="protein sequence ID" value="WCE46689.1"/>
    <property type="molecule type" value="Genomic_DNA"/>
</dbReference>